<dbReference type="Gramene" id="ERN10995">
    <property type="protein sequence ID" value="ERN10995"/>
    <property type="gene ID" value="AMTR_s00160p00075700"/>
</dbReference>
<reference evidence="2" key="1">
    <citation type="journal article" date="2013" name="Science">
        <title>The Amborella genome and the evolution of flowering plants.</title>
        <authorList>
            <consortium name="Amborella Genome Project"/>
        </authorList>
    </citation>
    <scope>NUCLEOTIDE SEQUENCE [LARGE SCALE GENOMIC DNA]</scope>
</reference>
<evidence type="ECO:0000313" key="2">
    <source>
        <dbReference type="Proteomes" id="UP000017836"/>
    </source>
</evidence>
<gene>
    <name evidence="1" type="ORF">AMTR_s00160p00075700</name>
</gene>
<dbReference type="EMBL" id="KI392724">
    <property type="protein sequence ID" value="ERN10995.1"/>
    <property type="molecule type" value="Genomic_DNA"/>
</dbReference>
<accession>W1PUL1</accession>
<keyword evidence="2" id="KW-1185">Reference proteome</keyword>
<dbReference type="HOGENOM" id="CLU_1580650_0_0_1"/>
<sequence length="169" mass="20050">MWLSHILIRAYNPAHVLRQFGPLIGPYFFTFRWVPPEIRVDYEVMYLSYMAPWIEEWKQMHTFLYELSDEDDMVPLVVYGERYRASTSEIINMPTHAWEITERLVMGGPDELVNREAVYLRGQLQEMTCSRNQVMRQCAEGWAQLETTMATLQKVEAKREREGAYFAEI</sequence>
<proteinExistence type="predicted"/>
<protein>
    <submittedName>
        <fullName evidence="1">Uncharacterized protein</fullName>
    </submittedName>
</protein>
<dbReference type="Proteomes" id="UP000017836">
    <property type="component" value="Unassembled WGS sequence"/>
</dbReference>
<dbReference type="AlphaFoldDB" id="W1PUL1"/>
<organism evidence="1 2">
    <name type="scientific">Amborella trichopoda</name>
    <dbReference type="NCBI Taxonomy" id="13333"/>
    <lineage>
        <taxon>Eukaryota</taxon>
        <taxon>Viridiplantae</taxon>
        <taxon>Streptophyta</taxon>
        <taxon>Embryophyta</taxon>
        <taxon>Tracheophyta</taxon>
        <taxon>Spermatophyta</taxon>
        <taxon>Magnoliopsida</taxon>
        <taxon>Amborellales</taxon>
        <taxon>Amborellaceae</taxon>
        <taxon>Amborella</taxon>
    </lineage>
</organism>
<name>W1PUL1_AMBTC</name>
<evidence type="ECO:0000313" key="1">
    <source>
        <dbReference type="EMBL" id="ERN10995.1"/>
    </source>
</evidence>